<gene>
    <name evidence="1" type="ORF">BJ982_006239</name>
</gene>
<reference evidence="1 2" key="1">
    <citation type="submission" date="2020-08" db="EMBL/GenBank/DDBJ databases">
        <title>Sequencing the genomes of 1000 actinobacteria strains.</title>
        <authorList>
            <person name="Klenk H.-P."/>
        </authorList>
    </citation>
    <scope>NUCLEOTIDE SEQUENCE [LARGE SCALE GENOMIC DNA]</scope>
    <source>
        <strain evidence="1 2">DSM 45784</strain>
    </source>
</reference>
<dbReference type="Proteomes" id="UP000542210">
    <property type="component" value="Unassembled WGS sequence"/>
</dbReference>
<dbReference type="EMBL" id="JACHND010000001">
    <property type="protein sequence ID" value="MBB4704695.1"/>
    <property type="molecule type" value="Genomic_DNA"/>
</dbReference>
<accession>A0A7W7GD83</accession>
<sequence length="68" mass="7509">MTLFGKISDRMLALVVPHVAAKAADCFTQSCGCQAGLIRYYWYRTCCWRGAAGGPYDCQPCYQSSITC</sequence>
<keyword evidence="2" id="KW-1185">Reference proteome</keyword>
<dbReference type="RefSeq" id="WP_184885894.1">
    <property type="nucleotide sequence ID" value="NZ_BOOV01000019.1"/>
</dbReference>
<dbReference type="AlphaFoldDB" id="A0A7W7GD83"/>
<evidence type="ECO:0000313" key="2">
    <source>
        <dbReference type="Proteomes" id="UP000542210"/>
    </source>
</evidence>
<evidence type="ECO:0000313" key="1">
    <source>
        <dbReference type="EMBL" id="MBB4704695.1"/>
    </source>
</evidence>
<name>A0A7W7GD83_9ACTN</name>
<proteinExistence type="predicted"/>
<protein>
    <submittedName>
        <fullName evidence="1">Uncharacterized protein</fullName>
    </submittedName>
</protein>
<comment type="caution">
    <text evidence="1">The sequence shown here is derived from an EMBL/GenBank/DDBJ whole genome shotgun (WGS) entry which is preliminary data.</text>
</comment>
<organism evidence="1 2">
    <name type="scientific">Sphaerisporangium siamense</name>
    <dbReference type="NCBI Taxonomy" id="795645"/>
    <lineage>
        <taxon>Bacteria</taxon>
        <taxon>Bacillati</taxon>
        <taxon>Actinomycetota</taxon>
        <taxon>Actinomycetes</taxon>
        <taxon>Streptosporangiales</taxon>
        <taxon>Streptosporangiaceae</taxon>
        <taxon>Sphaerisporangium</taxon>
    </lineage>
</organism>